<dbReference type="SMART" id="SM00408">
    <property type="entry name" value="IGc2"/>
    <property type="match status" value="1"/>
</dbReference>
<evidence type="ECO:0000256" key="2">
    <source>
        <dbReference type="ARBA" id="ARBA00023157"/>
    </source>
</evidence>
<dbReference type="PANTHER" id="PTHR44170:SF56">
    <property type="entry name" value="FIBRONECTIN TYPE-III DOMAIN-CONTAINING PROTEIN"/>
    <property type="match status" value="1"/>
</dbReference>
<feature type="domain" description="Ig-like" evidence="3">
    <location>
        <begin position="12"/>
        <end position="103"/>
    </location>
</feature>
<evidence type="ECO:0000256" key="1">
    <source>
        <dbReference type="ARBA" id="ARBA00022737"/>
    </source>
</evidence>
<dbReference type="InterPro" id="IPR013783">
    <property type="entry name" value="Ig-like_fold"/>
</dbReference>
<protein>
    <recommendedName>
        <fullName evidence="3">Ig-like domain-containing protein</fullName>
    </recommendedName>
</protein>
<organism evidence="4 5">
    <name type="scientific">Danionella cerebrum</name>
    <dbReference type="NCBI Taxonomy" id="2873325"/>
    <lineage>
        <taxon>Eukaryota</taxon>
        <taxon>Metazoa</taxon>
        <taxon>Chordata</taxon>
        <taxon>Craniata</taxon>
        <taxon>Vertebrata</taxon>
        <taxon>Euteleostomi</taxon>
        <taxon>Actinopterygii</taxon>
        <taxon>Neopterygii</taxon>
        <taxon>Teleostei</taxon>
        <taxon>Ostariophysi</taxon>
        <taxon>Cypriniformes</taxon>
        <taxon>Danionidae</taxon>
        <taxon>Danioninae</taxon>
        <taxon>Danionella</taxon>
    </lineage>
</organism>
<keyword evidence="5" id="KW-1185">Reference proteome</keyword>
<feature type="domain" description="Ig-like" evidence="3">
    <location>
        <begin position="108"/>
        <end position="172"/>
    </location>
</feature>
<dbReference type="Pfam" id="PF07679">
    <property type="entry name" value="I-set"/>
    <property type="match status" value="1"/>
</dbReference>
<evidence type="ECO:0000259" key="3">
    <source>
        <dbReference type="PROSITE" id="PS50835"/>
    </source>
</evidence>
<dbReference type="EMBL" id="SRMA01027111">
    <property type="protein sequence ID" value="TRY59636.1"/>
    <property type="molecule type" value="Genomic_DNA"/>
</dbReference>
<dbReference type="OrthoDB" id="4062651at2759"/>
<name>A0A553N2H6_9TELE</name>
<accession>A0A553N2H6</accession>
<dbReference type="FunFam" id="2.60.40.10:FF:000484">
    <property type="entry name" value="Tyrosine-protein kinase receptor TYRO3"/>
    <property type="match status" value="1"/>
</dbReference>
<dbReference type="InterPro" id="IPR003598">
    <property type="entry name" value="Ig_sub2"/>
</dbReference>
<dbReference type="PANTHER" id="PTHR44170">
    <property type="entry name" value="PROTEIN SIDEKICK"/>
    <property type="match status" value="1"/>
</dbReference>
<dbReference type="InterPro" id="IPR003599">
    <property type="entry name" value="Ig_sub"/>
</dbReference>
<dbReference type="SUPFAM" id="SSF48726">
    <property type="entry name" value="Immunoglobulin"/>
    <property type="match status" value="2"/>
</dbReference>
<dbReference type="STRING" id="623744.A0A553N2H6"/>
<dbReference type="GO" id="GO:0098609">
    <property type="term" value="P:cell-cell adhesion"/>
    <property type="evidence" value="ECO:0007669"/>
    <property type="project" value="TreeGrafter"/>
</dbReference>
<dbReference type="Gene3D" id="2.60.40.10">
    <property type="entry name" value="Immunoglobulins"/>
    <property type="match status" value="2"/>
</dbReference>
<dbReference type="Proteomes" id="UP000316079">
    <property type="component" value="Unassembled WGS sequence"/>
</dbReference>
<dbReference type="InterPro" id="IPR036179">
    <property type="entry name" value="Ig-like_dom_sf"/>
</dbReference>
<gene>
    <name evidence="4" type="ORF">DNTS_022621</name>
</gene>
<sequence>MKKACLLYLLGVQFTKNPSNQTVTQGNMVRLGCAFEGLSEPEIIWIKDGEKIFSTDQMYITIDAYHWETFHSVKSVQQQDAGKYWCEVEYHGTILSSEAAWITVEGVPHFVVEPEDVAKFAWEPFSLMCAASGPPEPVEVLWWLGGEQKGEFTPSPSVLSVKGEIEQGQVLK</sequence>
<evidence type="ECO:0000313" key="5">
    <source>
        <dbReference type="Proteomes" id="UP000316079"/>
    </source>
</evidence>
<dbReference type="SMART" id="SM00409">
    <property type="entry name" value="IG"/>
    <property type="match status" value="1"/>
</dbReference>
<dbReference type="InterPro" id="IPR007110">
    <property type="entry name" value="Ig-like_dom"/>
</dbReference>
<proteinExistence type="predicted"/>
<dbReference type="PROSITE" id="PS50835">
    <property type="entry name" value="IG_LIKE"/>
    <property type="match status" value="2"/>
</dbReference>
<evidence type="ECO:0000313" key="4">
    <source>
        <dbReference type="EMBL" id="TRY59636.1"/>
    </source>
</evidence>
<comment type="caution">
    <text evidence="4">The sequence shown here is derived from an EMBL/GenBank/DDBJ whole genome shotgun (WGS) entry which is preliminary data.</text>
</comment>
<reference evidence="4 5" key="1">
    <citation type="journal article" date="2019" name="Sci. Data">
        <title>Hybrid genome assembly and annotation of Danionella translucida.</title>
        <authorList>
            <person name="Kadobianskyi M."/>
            <person name="Schulze L."/>
            <person name="Schuelke M."/>
            <person name="Judkewitz B."/>
        </authorList>
    </citation>
    <scope>NUCLEOTIDE SEQUENCE [LARGE SCALE GENOMIC DNA]</scope>
    <source>
        <strain evidence="4 5">Bolton</strain>
    </source>
</reference>
<keyword evidence="1" id="KW-0677">Repeat</keyword>
<dbReference type="InterPro" id="IPR013098">
    <property type="entry name" value="Ig_I-set"/>
</dbReference>
<keyword evidence="2" id="KW-1015">Disulfide bond</keyword>
<dbReference type="AlphaFoldDB" id="A0A553N2H6"/>